<dbReference type="AlphaFoldDB" id="A0A382FKW9"/>
<protein>
    <recommendedName>
        <fullName evidence="1">AB hydrolase-1 domain-containing protein</fullName>
    </recommendedName>
</protein>
<dbReference type="SUPFAM" id="SSF53474">
    <property type="entry name" value="alpha/beta-Hydrolases"/>
    <property type="match status" value="1"/>
</dbReference>
<dbReference type="InterPro" id="IPR029058">
    <property type="entry name" value="AB_hydrolase_fold"/>
</dbReference>
<evidence type="ECO:0000259" key="1">
    <source>
        <dbReference type="Pfam" id="PF00561"/>
    </source>
</evidence>
<accession>A0A382FKW9</accession>
<dbReference type="EMBL" id="UINC01050380">
    <property type="protein sequence ID" value="SVB63265.1"/>
    <property type="molecule type" value="Genomic_DNA"/>
</dbReference>
<sequence length="258" mass="29463">MSIVVSNKQKIHYELAGDKGPWMLLHPPHMIPMNAWKEGGYVKQLEEDFRLVLIEPLGQGYSDAPKDYSHYTISSRIRHVLDIMREVQADYAYFLGMGLGAQVGFQMSKEFPRRIRSLITAGAQPYQELEEAQFLKEKLDKLRSGNISAYLQQWHSLDHLTEGQEKVILQGDAEAYALGLEASINWEGLGDDLQSLGTATLLFTAKAESRFLSVRDAGKRMRYGRYVILPKVLYSHGLWSSELIIKPLLEFTRRDRSN</sequence>
<dbReference type="InterPro" id="IPR000073">
    <property type="entry name" value="AB_hydrolase_1"/>
</dbReference>
<gene>
    <name evidence="2" type="ORF">METZ01_LOCUS216119</name>
</gene>
<reference evidence="2" key="1">
    <citation type="submission" date="2018-05" db="EMBL/GenBank/DDBJ databases">
        <authorList>
            <person name="Lanie J.A."/>
            <person name="Ng W.-L."/>
            <person name="Kazmierczak K.M."/>
            <person name="Andrzejewski T.M."/>
            <person name="Davidsen T.M."/>
            <person name="Wayne K.J."/>
            <person name="Tettelin H."/>
            <person name="Glass J.I."/>
            <person name="Rusch D."/>
            <person name="Podicherti R."/>
            <person name="Tsui H.-C.T."/>
            <person name="Winkler M.E."/>
        </authorList>
    </citation>
    <scope>NUCLEOTIDE SEQUENCE</scope>
</reference>
<organism evidence="2">
    <name type="scientific">marine metagenome</name>
    <dbReference type="NCBI Taxonomy" id="408172"/>
    <lineage>
        <taxon>unclassified sequences</taxon>
        <taxon>metagenomes</taxon>
        <taxon>ecological metagenomes</taxon>
    </lineage>
</organism>
<name>A0A382FKW9_9ZZZZ</name>
<dbReference type="Pfam" id="PF00561">
    <property type="entry name" value="Abhydrolase_1"/>
    <property type="match status" value="1"/>
</dbReference>
<feature type="domain" description="AB hydrolase-1" evidence="1">
    <location>
        <begin position="41"/>
        <end position="149"/>
    </location>
</feature>
<proteinExistence type="predicted"/>
<evidence type="ECO:0000313" key="2">
    <source>
        <dbReference type="EMBL" id="SVB63265.1"/>
    </source>
</evidence>
<dbReference type="Gene3D" id="3.40.50.1820">
    <property type="entry name" value="alpha/beta hydrolase"/>
    <property type="match status" value="1"/>
</dbReference>